<dbReference type="PATRIC" id="fig|1544413.3.peg.2143"/>
<evidence type="ECO:0000313" key="4">
    <source>
        <dbReference type="Proteomes" id="UP000050488"/>
    </source>
</evidence>
<keyword evidence="4" id="KW-1185">Reference proteome</keyword>
<sequence length="95" mass="10519">MSTEHGYSGEKDAYLTRLKRIEGQIRGLQRMIDEDTYCIDVVTQISAATAALHNLSVALMSDHLHHCVTNAIEEGEGGSEKIDEAMKAIQRMVKS</sequence>
<comment type="caution">
    <text evidence="3">The sequence shown here is derived from an EMBL/GenBank/DDBJ whole genome shotgun (WGS) entry which is preliminary data.</text>
</comment>
<dbReference type="PANTHER" id="PTHR33677:SF3">
    <property type="entry name" value="COPPER-SENSING TRANSCRIPTIONAL REPRESSOR RICR"/>
    <property type="match status" value="1"/>
</dbReference>
<dbReference type="EMBL" id="LKEV01000008">
    <property type="protein sequence ID" value="KQB83945.1"/>
    <property type="molecule type" value="Genomic_DNA"/>
</dbReference>
<name>A0A0Q0Z3N4_9CORY</name>
<gene>
    <name evidence="3" type="primary">csoR</name>
    <name evidence="3" type="ORF">Clow_02145</name>
</gene>
<dbReference type="OrthoDB" id="9811244at2"/>
<reference evidence="3 4" key="1">
    <citation type="submission" date="2015-10" db="EMBL/GenBank/DDBJ databases">
        <title>Corynebacteirum lowii and Corynebacterium oculi species nova, derived from human clinical disease and and emended description of Corynebacterium mastiditis.</title>
        <authorList>
            <person name="Bernard K."/>
            <person name="Pacheco A.L."/>
            <person name="Mcdougall C."/>
            <person name="Burtx T."/>
            <person name="Weibe D."/>
            <person name="Tyler S."/>
            <person name="Olson A.B."/>
            <person name="Cnockaert M."/>
            <person name="Eguchi H."/>
            <person name="Kuwahara T."/>
            <person name="Nakayama-Imaohji H."/>
            <person name="Boudewijins M."/>
            <person name="Van Hoecke F."/>
            <person name="Bernier A.-M."/>
            <person name="Vandamme P."/>
        </authorList>
    </citation>
    <scope>NUCLEOTIDE SEQUENCE [LARGE SCALE GENOMIC DNA]</scope>
    <source>
        <strain evidence="3 4">NML 130206</strain>
    </source>
</reference>
<accession>A0A0Q0Z3N4</accession>
<evidence type="ECO:0000313" key="3">
    <source>
        <dbReference type="EMBL" id="KQB83945.1"/>
    </source>
</evidence>
<dbReference type="Pfam" id="PF02583">
    <property type="entry name" value="Trns_repr_metal"/>
    <property type="match status" value="1"/>
</dbReference>
<dbReference type="GO" id="GO:0046872">
    <property type="term" value="F:metal ion binding"/>
    <property type="evidence" value="ECO:0007669"/>
    <property type="project" value="InterPro"/>
</dbReference>
<comment type="similarity">
    <text evidence="1">Belongs to the CsoR family.</text>
</comment>
<dbReference type="RefSeq" id="WP_055178944.1">
    <property type="nucleotide sequence ID" value="NZ_JAUSQY010000001.1"/>
</dbReference>
<dbReference type="GO" id="GO:0045892">
    <property type="term" value="P:negative regulation of DNA-templated transcription"/>
    <property type="evidence" value="ECO:0007669"/>
    <property type="project" value="UniProtKB-ARBA"/>
</dbReference>
<dbReference type="InterPro" id="IPR003735">
    <property type="entry name" value="Metal_Tscrpt_repr"/>
</dbReference>
<dbReference type="CDD" id="cd10148">
    <property type="entry name" value="CsoR-like_DUF156"/>
    <property type="match status" value="1"/>
</dbReference>
<dbReference type="Proteomes" id="UP000050488">
    <property type="component" value="Unassembled WGS sequence"/>
</dbReference>
<evidence type="ECO:0000256" key="2">
    <source>
        <dbReference type="ARBA" id="ARBA00023008"/>
    </source>
</evidence>
<evidence type="ECO:0000256" key="1">
    <source>
        <dbReference type="ARBA" id="ARBA00005428"/>
    </source>
</evidence>
<protein>
    <submittedName>
        <fullName evidence="3">Copper-sensing transcriptional repressor CsoR</fullName>
    </submittedName>
</protein>
<dbReference type="Gene3D" id="1.20.58.1000">
    <property type="entry name" value="Metal-sensitive repressor, helix protomer"/>
    <property type="match status" value="1"/>
</dbReference>
<proteinExistence type="inferred from homology"/>
<dbReference type="InterPro" id="IPR038390">
    <property type="entry name" value="Metal_Tscrpt_repr_sf"/>
</dbReference>
<dbReference type="AlphaFoldDB" id="A0A0Q0Z3N4"/>
<organism evidence="3 4">
    <name type="scientific">Corynebacterium lowii</name>
    <dbReference type="NCBI Taxonomy" id="1544413"/>
    <lineage>
        <taxon>Bacteria</taxon>
        <taxon>Bacillati</taxon>
        <taxon>Actinomycetota</taxon>
        <taxon>Actinomycetes</taxon>
        <taxon>Mycobacteriales</taxon>
        <taxon>Corynebacteriaceae</taxon>
        <taxon>Corynebacterium</taxon>
    </lineage>
</organism>
<dbReference type="PANTHER" id="PTHR33677">
    <property type="entry name" value="TRANSCRIPTIONAL REPRESSOR FRMR-RELATED"/>
    <property type="match status" value="1"/>
</dbReference>
<dbReference type="GO" id="GO:0003677">
    <property type="term" value="F:DNA binding"/>
    <property type="evidence" value="ECO:0007669"/>
    <property type="project" value="InterPro"/>
</dbReference>
<dbReference type="STRING" id="1544413.Clow_02145"/>
<keyword evidence="2" id="KW-0186">Copper</keyword>